<comment type="caution">
    <text evidence="6">The sequence shown here is derived from an EMBL/GenBank/DDBJ whole genome shotgun (WGS) entry which is preliminary data.</text>
</comment>
<organism evidence="6 7">
    <name type="scientific">Variovorax ginsengisoli</name>
    <dbReference type="NCBI Taxonomy" id="363844"/>
    <lineage>
        <taxon>Bacteria</taxon>
        <taxon>Pseudomonadati</taxon>
        <taxon>Pseudomonadota</taxon>
        <taxon>Betaproteobacteria</taxon>
        <taxon>Burkholderiales</taxon>
        <taxon>Comamonadaceae</taxon>
        <taxon>Variovorax</taxon>
    </lineage>
</organism>
<name>A0ABT9S9J2_9BURK</name>
<evidence type="ECO:0000313" key="7">
    <source>
        <dbReference type="Proteomes" id="UP001226867"/>
    </source>
</evidence>
<dbReference type="InterPro" id="IPR002569">
    <property type="entry name" value="Met_Sox_Rdtase_MsrA_dom"/>
</dbReference>
<feature type="domain" description="Peptide methionine sulphoxide reductase MsrA" evidence="5">
    <location>
        <begin position="12"/>
        <end position="164"/>
    </location>
</feature>
<dbReference type="Proteomes" id="UP001226867">
    <property type="component" value="Unassembled WGS sequence"/>
</dbReference>
<protein>
    <recommendedName>
        <fullName evidence="4">Peptide methionine sulfoxide reductase MsrA</fullName>
        <shortName evidence="4">Protein-methionine-S-oxide reductase</shortName>
        <ecNumber evidence="4">1.8.4.11</ecNumber>
    </recommendedName>
    <alternativeName>
        <fullName evidence="4">Peptide-methionine (S)-S-oxide reductase</fullName>
        <shortName evidence="4">Peptide Met(O) reductase</shortName>
    </alternativeName>
</protein>
<sequence>MSTPASSSSIETIVLGGGCFWCTEAVFDRVQGVIDVESGYSNGQVRNPTYEQVCTGRTGVVEVVKVQFDPAVISLREVLEIFFVIHDPTTLNRQGNDVGTQYRSGIYYGNEAQREVADAVIREIGESGTYGAPIVTEVVPLADYSTAEDYHQDYFLNHPNQGYCAFVVGPKVEKFQKTFKARVKA</sequence>
<dbReference type="HAMAP" id="MF_01401">
    <property type="entry name" value="MsrA"/>
    <property type="match status" value="1"/>
</dbReference>
<accession>A0ABT9S9J2</accession>
<feature type="active site" evidence="4">
    <location>
        <position position="19"/>
    </location>
</feature>
<keyword evidence="7" id="KW-1185">Reference proteome</keyword>
<dbReference type="EMBL" id="JAUSRO010000006">
    <property type="protein sequence ID" value="MDP9900047.1"/>
    <property type="molecule type" value="Genomic_DNA"/>
</dbReference>
<dbReference type="GO" id="GO:0008113">
    <property type="term" value="F:peptide-methionine (S)-S-oxide reductase activity"/>
    <property type="evidence" value="ECO:0007669"/>
    <property type="project" value="UniProtKB-EC"/>
</dbReference>
<reference evidence="6 7" key="1">
    <citation type="submission" date="2023-07" db="EMBL/GenBank/DDBJ databases">
        <title>Sorghum-associated microbial communities from plants grown in Nebraska, USA.</title>
        <authorList>
            <person name="Schachtman D."/>
        </authorList>
    </citation>
    <scope>NUCLEOTIDE SEQUENCE [LARGE SCALE GENOMIC DNA]</scope>
    <source>
        <strain evidence="6 7">DS1607</strain>
    </source>
</reference>
<dbReference type="RefSeq" id="WP_307689852.1">
    <property type="nucleotide sequence ID" value="NZ_JAUSRO010000006.1"/>
</dbReference>
<comment type="catalytic activity">
    <reaction evidence="2 4">
        <text>L-methionyl-[protein] + [thioredoxin]-disulfide + H2O = L-methionyl-(S)-S-oxide-[protein] + [thioredoxin]-dithiol</text>
        <dbReference type="Rhea" id="RHEA:14217"/>
        <dbReference type="Rhea" id="RHEA-COMP:10698"/>
        <dbReference type="Rhea" id="RHEA-COMP:10700"/>
        <dbReference type="Rhea" id="RHEA-COMP:12313"/>
        <dbReference type="Rhea" id="RHEA-COMP:12315"/>
        <dbReference type="ChEBI" id="CHEBI:15377"/>
        <dbReference type="ChEBI" id="CHEBI:16044"/>
        <dbReference type="ChEBI" id="CHEBI:29950"/>
        <dbReference type="ChEBI" id="CHEBI:44120"/>
        <dbReference type="ChEBI" id="CHEBI:50058"/>
        <dbReference type="EC" id="1.8.4.11"/>
    </reaction>
</comment>
<dbReference type="Gene3D" id="3.30.1060.10">
    <property type="entry name" value="Peptide methionine sulphoxide reductase MsrA"/>
    <property type="match status" value="1"/>
</dbReference>
<dbReference type="InterPro" id="IPR036509">
    <property type="entry name" value="Met_Sox_Rdtase_MsrA_sf"/>
</dbReference>
<comment type="catalytic activity">
    <reaction evidence="3 4">
        <text>[thioredoxin]-disulfide + L-methionine + H2O = L-methionine (S)-S-oxide + [thioredoxin]-dithiol</text>
        <dbReference type="Rhea" id="RHEA:19993"/>
        <dbReference type="Rhea" id="RHEA-COMP:10698"/>
        <dbReference type="Rhea" id="RHEA-COMP:10700"/>
        <dbReference type="ChEBI" id="CHEBI:15377"/>
        <dbReference type="ChEBI" id="CHEBI:29950"/>
        <dbReference type="ChEBI" id="CHEBI:50058"/>
        <dbReference type="ChEBI" id="CHEBI:57844"/>
        <dbReference type="ChEBI" id="CHEBI:58772"/>
        <dbReference type="EC" id="1.8.4.11"/>
    </reaction>
</comment>
<comment type="function">
    <text evidence="4">Has an important function as a repair enzyme for proteins that have been inactivated by oxidation. Catalyzes the reversible oxidation-reduction of methionine sulfoxide in proteins to methionine.</text>
</comment>
<evidence type="ECO:0000256" key="2">
    <source>
        <dbReference type="ARBA" id="ARBA00047806"/>
    </source>
</evidence>
<proteinExistence type="inferred from homology"/>
<dbReference type="Pfam" id="PF01625">
    <property type="entry name" value="PMSR"/>
    <property type="match status" value="1"/>
</dbReference>
<dbReference type="NCBIfam" id="TIGR00401">
    <property type="entry name" value="msrA"/>
    <property type="match status" value="1"/>
</dbReference>
<dbReference type="EC" id="1.8.4.11" evidence="4"/>
<keyword evidence="1 4" id="KW-0560">Oxidoreductase</keyword>
<evidence type="ECO:0000313" key="6">
    <source>
        <dbReference type="EMBL" id="MDP9900047.1"/>
    </source>
</evidence>
<dbReference type="PANTHER" id="PTHR43774:SF1">
    <property type="entry name" value="PEPTIDE METHIONINE SULFOXIDE REDUCTASE MSRA 2"/>
    <property type="match status" value="1"/>
</dbReference>
<dbReference type="PANTHER" id="PTHR43774">
    <property type="entry name" value="PEPTIDE METHIONINE SULFOXIDE REDUCTASE"/>
    <property type="match status" value="1"/>
</dbReference>
<comment type="similarity">
    <text evidence="4">Belongs to the MsrA Met sulfoxide reductase family.</text>
</comment>
<evidence type="ECO:0000256" key="3">
    <source>
        <dbReference type="ARBA" id="ARBA00048782"/>
    </source>
</evidence>
<evidence type="ECO:0000256" key="1">
    <source>
        <dbReference type="ARBA" id="ARBA00023002"/>
    </source>
</evidence>
<gene>
    <name evidence="4" type="primary">msrA</name>
    <name evidence="6" type="ORF">J2W36_002298</name>
</gene>
<evidence type="ECO:0000259" key="5">
    <source>
        <dbReference type="Pfam" id="PF01625"/>
    </source>
</evidence>
<evidence type="ECO:0000256" key="4">
    <source>
        <dbReference type="HAMAP-Rule" id="MF_01401"/>
    </source>
</evidence>
<dbReference type="SUPFAM" id="SSF55068">
    <property type="entry name" value="Peptide methionine sulfoxide reductase"/>
    <property type="match status" value="1"/>
</dbReference>